<dbReference type="FunFam" id="3.90.870.10:FF:000008">
    <property type="entry name" value="Threonylcarbamoyl-AMP synthase"/>
    <property type="match status" value="1"/>
</dbReference>
<dbReference type="Pfam" id="PF03481">
    <property type="entry name" value="Sua5_C"/>
    <property type="match status" value="1"/>
</dbReference>
<feature type="binding site" evidence="15">
    <location>
        <position position="76"/>
    </location>
    <ligand>
        <name>ATP</name>
        <dbReference type="ChEBI" id="CHEBI:30616"/>
    </ligand>
</feature>
<keyword evidence="8 14" id="KW-0548">Nucleotidyltransferase</keyword>
<dbReference type="InterPro" id="IPR038385">
    <property type="entry name" value="Sua5/YwlC_C"/>
</dbReference>
<dbReference type="SUPFAM" id="SSF55821">
    <property type="entry name" value="YrdC/RibB"/>
    <property type="match status" value="1"/>
</dbReference>
<dbReference type="PANTHER" id="PTHR17490">
    <property type="entry name" value="SUA5"/>
    <property type="match status" value="1"/>
</dbReference>
<dbReference type="Pfam" id="PF01300">
    <property type="entry name" value="Sua5_yciO_yrdC"/>
    <property type="match status" value="1"/>
</dbReference>
<dbReference type="PROSITE" id="PS51163">
    <property type="entry name" value="YRDC"/>
    <property type="match status" value="1"/>
</dbReference>
<dbReference type="Gene3D" id="3.90.870.10">
    <property type="entry name" value="DHBP synthase"/>
    <property type="match status" value="1"/>
</dbReference>
<sequence>MTQVRNVDPAKILFENNKPVIDDIDTKETLKSACEILQHNDIIAFPTETVYGLAANCQSTDAVQKIYTAKNRPADNPLIIHVSSREMITETLGAEIPPVYEPLIKKFWPGPLTIIIPLPQKSTISPLCTKGQQTFGCRMPAHPVARALIEMSGLALAAPSANASTRPSCTEAKHVLEDLDGRIPLILDGGAANVGVESTVVDGLSSPPKILRPGGVSAEELRKFGGPEWENVISEVNVEVKDSDSVRAPGMKYKHYSPKARVVLLDEDFNSIELKSIGGSPKKIALLRSRLIEASSIERLWPNTKVIVFELGELKSQISHNLFSKFRDADNENVDLIVVEAVDTSDEGMAIMNRLNKAAETHVHAA</sequence>
<evidence type="ECO:0000256" key="5">
    <source>
        <dbReference type="ARBA" id="ARBA00022490"/>
    </source>
</evidence>
<accession>A0AAV5RLU2</accession>
<comment type="subcellular location">
    <subcellularLocation>
        <location evidence="1 14">Cytoplasm</location>
    </subcellularLocation>
</comment>
<dbReference type="GO" id="GO:0002949">
    <property type="term" value="P:tRNA threonylcarbamoyladenosine modification"/>
    <property type="evidence" value="ECO:0007669"/>
    <property type="project" value="UniProtKB-ARBA"/>
</dbReference>
<feature type="binding site" evidence="15">
    <location>
        <position position="158"/>
    </location>
    <ligand>
        <name>L-threonine</name>
        <dbReference type="ChEBI" id="CHEBI:57926"/>
    </ligand>
</feature>
<name>A0AAV5RLU2_STABA</name>
<evidence type="ECO:0000313" key="17">
    <source>
        <dbReference type="EMBL" id="GMM52086.1"/>
    </source>
</evidence>
<evidence type="ECO:0000256" key="9">
    <source>
        <dbReference type="ARBA" id="ARBA00022741"/>
    </source>
</evidence>
<feature type="binding site" evidence="15">
    <location>
        <position position="134"/>
    </location>
    <ligand>
        <name>ATP</name>
        <dbReference type="ChEBI" id="CHEBI:30616"/>
    </ligand>
</feature>
<dbReference type="InterPro" id="IPR010923">
    <property type="entry name" value="T(6)A37_SUA5"/>
</dbReference>
<evidence type="ECO:0000256" key="6">
    <source>
        <dbReference type="ARBA" id="ARBA00022679"/>
    </source>
</evidence>
<keyword evidence="18" id="KW-1185">Reference proteome</keyword>
<keyword evidence="5 14" id="KW-0963">Cytoplasm</keyword>
<comment type="function">
    <text evidence="13">Required for the formation of a threonylcarbamoyl group on adenosine at position 37 (t(6)A37) in tRNAs that read codons beginning with adenine. Likely catalyzes the conversion of L-threonine, HCO(3)(-)/CO(2) and ATP to give threonylcarbamoyl-AMP (TC-AMP) as the acyladenylate intermediate, with the release of diphosphate. Required for normal translation, by ensuring translation fidelity at the level of codon recognition, appropriate translation initiation selection and maintenance of reading frame. Also involved in telomere replication. Binds to single-stranded telomeric (ssTG) DNA and positively regulates telomere length.</text>
</comment>
<feature type="binding site" evidence="15">
    <location>
        <position position="198"/>
    </location>
    <ligand>
        <name>L-threonine</name>
        <dbReference type="ChEBI" id="CHEBI:57926"/>
    </ligand>
</feature>
<gene>
    <name evidence="17" type="ORF">DASB73_030490</name>
</gene>
<evidence type="ECO:0000256" key="2">
    <source>
        <dbReference type="ARBA" id="ARBA00007663"/>
    </source>
</evidence>
<feature type="domain" description="YrdC-like" evidence="16">
    <location>
        <begin position="27"/>
        <end position="216"/>
    </location>
</feature>
<dbReference type="GO" id="GO:0003725">
    <property type="term" value="F:double-stranded RNA binding"/>
    <property type="evidence" value="ECO:0007669"/>
    <property type="project" value="UniProtKB-UniRule"/>
</dbReference>
<feature type="binding site" evidence="15">
    <location>
        <position position="138"/>
    </location>
    <ligand>
        <name>L-threonine</name>
        <dbReference type="ChEBI" id="CHEBI:57926"/>
    </ligand>
</feature>
<dbReference type="GO" id="GO:0005737">
    <property type="term" value="C:cytoplasm"/>
    <property type="evidence" value="ECO:0007669"/>
    <property type="project" value="UniProtKB-SubCell"/>
</dbReference>
<keyword evidence="9 14" id="KW-0547">Nucleotide-binding</keyword>
<comment type="similarity">
    <text evidence="2 14">Belongs to the SUA5 family.</text>
</comment>
<proteinExistence type="inferred from homology"/>
<dbReference type="NCBIfam" id="TIGR00057">
    <property type="entry name" value="L-threonylcarbamoyladenylate synthase"/>
    <property type="match status" value="1"/>
</dbReference>
<evidence type="ECO:0000256" key="3">
    <source>
        <dbReference type="ARBA" id="ARBA00012584"/>
    </source>
</evidence>
<evidence type="ECO:0000256" key="10">
    <source>
        <dbReference type="ARBA" id="ARBA00022840"/>
    </source>
</evidence>
<dbReference type="GO" id="GO:0061710">
    <property type="term" value="F:L-threonylcarbamoyladenylate synthase"/>
    <property type="evidence" value="ECO:0007669"/>
    <property type="project" value="UniProtKB-EC"/>
</dbReference>
<dbReference type="GO" id="GO:0000049">
    <property type="term" value="F:tRNA binding"/>
    <property type="evidence" value="ECO:0007669"/>
    <property type="project" value="TreeGrafter"/>
</dbReference>
<reference evidence="17 18" key="1">
    <citation type="journal article" date="2023" name="Elife">
        <title>Identification of key yeast species and microbe-microbe interactions impacting larval growth of Drosophila in the wild.</title>
        <authorList>
            <person name="Mure A."/>
            <person name="Sugiura Y."/>
            <person name="Maeda R."/>
            <person name="Honda K."/>
            <person name="Sakurai N."/>
            <person name="Takahashi Y."/>
            <person name="Watada M."/>
            <person name="Katoh T."/>
            <person name="Gotoh A."/>
            <person name="Gotoh Y."/>
            <person name="Taniguchi I."/>
            <person name="Nakamura K."/>
            <person name="Hayashi T."/>
            <person name="Katayama T."/>
            <person name="Uemura T."/>
            <person name="Hattori Y."/>
        </authorList>
    </citation>
    <scope>NUCLEOTIDE SEQUENCE [LARGE SCALE GENOMIC DNA]</scope>
    <source>
        <strain evidence="17 18">SB-73</strain>
    </source>
</reference>
<dbReference type="GO" id="GO:0006450">
    <property type="term" value="P:regulation of translational fidelity"/>
    <property type="evidence" value="ECO:0007669"/>
    <property type="project" value="TreeGrafter"/>
</dbReference>
<evidence type="ECO:0000256" key="8">
    <source>
        <dbReference type="ARBA" id="ARBA00022695"/>
    </source>
</evidence>
<keyword evidence="10 14" id="KW-0067">ATP-binding</keyword>
<comment type="caution">
    <text evidence="17">The sequence shown here is derived from an EMBL/GenBank/DDBJ whole genome shotgun (WGS) entry which is preliminary data.</text>
</comment>
<evidence type="ECO:0000256" key="14">
    <source>
        <dbReference type="PIRNR" id="PIRNR004930"/>
    </source>
</evidence>
<evidence type="ECO:0000256" key="1">
    <source>
        <dbReference type="ARBA" id="ARBA00004496"/>
    </source>
</evidence>
<keyword evidence="7 14" id="KW-0819">tRNA processing</keyword>
<dbReference type="InterPro" id="IPR050156">
    <property type="entry name" value="TC-AMP_synthase_SUA5"/>
</dbReference>
<dbReference type="EMBL" id="BTGC01000008">
    <property type="protein sequence ID" value="GMM52086.1"/>
    <property type="molecule type" value="Genomic_DNA"/>
</dbReference>
<dbReference type="InterPro" id="IPR006070">
    <property type="entry name" value="Sua5-like_dom"/>
</dbReference>
<feature type="binding site" evidence="15">
    <location>
        <position position="49"/>
    </location>
    <ligand>
        <name>L-threonine</name>
        <dbReference type="ChEBI" id="CHEBI:57926"/>
    </ligand>
</feature>
<protein>
    <recommendedName>
        <fullName evidence="4 14">Threonylcarbamoyl-AMP synthase</fullName>
        <shortName evidence="14">TC-AMP synthase</shortName>
        <ecNumber evidence="3 14">2.7.7.87</ecNumber>
    </recommendedName>
    <alternativeName>
        <fullName evidence="11 14">L-threonylcarbamoyladenylate synthase</fullName>
    </alternativeName>
</protein>
<feature type="binding site" evidence="15">
    <location>
        <position position="212"/>
    </location>
    <ligand>
        <name>ATP</name>
        <dbReference type="ChEBI" id="CHEBI:30616"/>
    </ligand>
</feature>
<dbReference type="EC" id="2.7.7.87" evidence="3 14"/>
<feature type="binding site" evidence="15">
    <location>
        <position position="72"/>
    </location>
    <ligand>
        <name>ATP</name>
        <dbReference type="ChEBI" id="CHEBI:30616"/>
    </ligand>
</feature>
<feature type="binding site" evidence="15">
    <location>
        <position position="160"/>
    </location>
    <ligand>
        <name>ATP</name>
        <dbReference type="ChEBI" id="CHEBI:30616"/>
    </ligand>
</feature>
<dbReference type="GO" id="GO:0005524">
    <property type="term" value="F:ATP binding"/>
    <property type="evidence" value="ECO:0007669"/>
    <property type="project" value="UniProtKB-UniRule"/>
</dbReference>
<evidence type="ECO:0000256" key="13">
    <source>
        <dbReference type="ARBA" id="ARBA00056339"/>
    </source>
</evidence>
<dbReference type="PIRSF" id="PIRSF004930">
    <property type="entry name" value="Tln_factor_SUA5"/>
    <property type="match status" value="1"/>
</dbReference>
<comment type="catalytic activity">
    <reaction evidence="12 14">
        <text>L-threonine + hydrogencarbonate + ATP = L-threonylcarbamoyladenylate + diphosphate + H2O</text>
        <dbReference type="Rhea" id="RHEA:36407"/>
        <dbReference type="ChEBI" id="CHEBI:15377"/>
        <dbReference type="ChEBI" id="CHEBI:17544"/>
        <dbReference type="ChEBI" id="CHEBI:30616"/>
        <dbReference type="ChEBI" id="CHEBI:33019"/>
        <dbReference type="ChEBI" id="CHEBI:57926"/>
        <dbReference type="ChEBI" id="CHEBI:73682"/>
        <dbReference type="EC" id="2.7.7.87"/>
    </reaction>
</comment>
<evidence type="ECO:0000313" key="18">
    <source>
        <dbReference type="Proteomes" id="UP001362899"/>
    </source>
</evidence>
<evidence type="ECO:0000256" key="12">
    <source>
        <dbReference type="ARBA" id="ARBA00048366"/>
    </source>
</evidence>
<keyword evidence="6 14" id="KW-0808">Transferase</keyword>
<evidence type="ECO:0000256" key="11">
    <source>
        <dbReference type="ARBA" id="ARBA00029774"/>
    </source>
</evidence>
<evidence type="ECO:0000256" key="4">
    <source>
        <dbReference type="ARBA" id="ARBA00015492"/>
    </source>
</evidence>
<dbReference type="InterPro" id="IPR017945">
    <property type="entry name" value="DHBP_synth_RibB-like_a/b_dom"/>
</dbReference>
<evidence type="ECO:0000256" key="7">
    <source>
        <dbReference type="ARBA" id="ARBA00022694"/>
    </source>
</evidence>
<dbReference type="Gene3D" id="3.40.50.11030">
    <property type="entry name" value="Threonylcarbamoyl-AMP synthase, C-terminal domain"/>
    <property type="match status" value="1"/>
</dbReference>
<feature type="binding site" evidence="15">
    <location>
        <position position="256"/>
    </location>
    <ligand>
        <name>ATP</name>
        <dbReference type="ChEBI" id="CHEBI:30616"/>
    </ligand>
</feature>
<dbReference type="Proteomes" id="UP001362899">
    <property type="component" value="Unassembled WGS sequence"/>
</dbReference>
<feature type="binding site" evidence="15">
    <location>
        <position position="168"/>
    </location>
    <ligand>
        <name>ATP</name>
        <dbReference type="ChEBI" id="CHEBI:30616"/>
    </ligand>
</feature>
<dbReference type="InterPro" id="IPR005145">
    <property type="entry name" value="Sua5_C"/>
</dbReference>
<dbReference type="PANTHER" id="PTHR17490:SF16">
    <property type="entry name" value="THREONYLCARBAMOYL-AMP SYNTHASE"/>
    <property type="match status" value="1"/>
</dbReference>
<evidence type="ECO:0000256" key="15">
    <source>
        <dbReference type="PIRSR" id="PIRSR004930-1"/>
    </source>
</evidence>
<organism evidence="17 18">
    <name type="scientific">Starmerella bacillaris</name>
    <name type="common">Yeast</name>
    <name type="synonym">Candida zemplinina</name>
    <dbReference type="NCBI Taxonomy" id="1247836"/>
    <lineage>
        <taxon>Eukaryota</taxon>
        <taxon>Fungi</taxon>
        <taxon>Dikarya</taxon>
        <taxon>Ascomycota</taxon>
        <taxon>Saccharomycotina</taxon>
        <taxon>Dipodascomycetes</taxon>
        <taxon>Dipodascales</taxon>
        <taxon>Trichomonascaceae</taxon>
        <taxon>Starmerella</taxon>
    </lineage>
</organism>
<evidence type="ECO:0000259" key="16">
    <source>
        <dbReference type="PROSITE" id="PS51163"/>
    </source>
</evidence>
<feature type="binding site" evidence="15">
    <location>
        <position position="81"/>
    </location>
    <ligand>
        <name>L-threonine</name>
        <dbReference type="ChEBI" id="CHEBI:57926"/>
    </ligand>
</feature>
<dbReference type="AlphaFoldDB" id="A0AAV5RLU2"/>